<dbReference type="GeneID" id="118430580"/>
<feature type="domain" description="Sulfatase N-terminal" evidence="7">
    <location>
        <begin position="1"/>
        <end position="254"/>
    </location>
</feature>
<organism evidence="8 9">
    <name type="scientific">Branchiostoma floridae</name>
    <name type="common">Florida lancelet</name>
    <name type="synonym">Amphioxus</name>
    <dbReference type="NCBI Taxonomy" id="7739"/>
    <lineage>
        <taxon>Eukaryota</taxon>
        <taxon>Metazoa</taxon>
        <taxon>Chordata</taxon>
        <taxon>Cephalochordata</taxon>
        <taxon>Leptocardii</taxon>
        <taxon>Amphioxiformes</taxon>
        <taxon>Branchiostomatidae</taxon>
        <taxon>Branchiostoma</taxon>
    </lineage>
</organism>
<accession>A0A9J7N915</accession>
<dbReference type="OMA" id="EYMHINF"/>
<dbReference type="RefSeq" id="XP_035697442.1">
    <property type="nucleotide sequence ID" value="XM_035841549.1"/>
</dbReference>
<reference evidence="8" key="1">
    <citation type="journal article" date="2020" name="Nat. Ecol. Evol.">
        <title>Deeply conserved synteny resolves early events in vertebrate evolution.</title>
        <authorList>
            <person name="Simakov O."/>
            <person name="Marletaz F."/>
            <person name="Yue J.X."/>
            <person name="O'Connell B."/>
            <person name="Jenkins J."/>
            <person name="Brandt A."/>
            <person name="Calef R."/>
            <person name="Tung C.H."/>
            <person name="Huang T.K."/>
            <person name="Schmutz J."/>
            <person name="Satoh N."/>
            <person name="Yu J.K."/>
            <person name="Putnam N.H."/>
            <person name="Green R.E."/>
            <person name="Rokhsar D.S."/>
        </authorList>
    </citation>
    <scope>NUCLEOTIDE SEQUENCE [LARGE SCALE GENOMIC DNA]</scope>
    <source>
        <strain evidence="8">S238N-H82</strain>
    </source>
</reference>
<name>A0A9J7N915_BRAFL</name>
<evidence type="ECO:0000256" key="4">
    <source>
        <dbReference type="ARBA" id="ARBA00022801"/>
    </source>
</evidence>
<dbReference type="Gene3D" id="3.30.1120.10">
    <property type="match status" value="1"/>
</dbReference>
<dbReference type="PANTHER" id="PTHR10342">
    <property type="entry name" value="ARYLSULFATASE"/>
    <property type="match status" value="1"/>
</dbReference>
<evidence type="ECO:0000256" key="1">
    <source>
        <dbReference type="ARBA" id="ARBA00001913"/>
    </source>
</evidence>
<dbReference type="InterPro" id="IPR024607">
    <property type="entry name" value="Sulfatase_CS"/>
</dbReference>
<comment type="cofactor">
    <cofactor evidence="1">
        <name>Ca(2+)</name>
        <dbReference type="ChEBI" id="CHEBI:29108"/>
    </cofactor>
</comment>
<evidence type="ECO:0000313" key="8">
    <source>
        <dbReference type="Proteomes" id="UP000001554"/>
    </source>
</evidence>
<keyword evidence="6" id="KW-0325">Glycoprotein</keyword>
<keyword evidence="4" id="KW-0378">Hydrolase</keyword>
<dbReference type="GO" id="GO:0046872">
    <property type="term" value="F:metal ion binding"/>
    <property type="evidence" value="ECO:0007669"/>
    <property type="project" value="UniProtKB-KW"/>
</dbReference>
<keyword evidence="3" id="KW-0479">Metal-binding</keyword>
<dbReference type="Gene3D" id="3.40.720.10">
    <property type="entry name" value="Alkaline Phosphatase, subunit A"/>
    <property type="match status" value="1"/>
</dbReference>
<dbReference type="Pfam" id="PF00884">
    <property type="entry name" value="Sulfatase"/>
    <property type="match status" value="1"/>
</dbReference>
<evidence type="ECO:0000256" key="6">
    <source>
        <dbReference type="ARBA" id="ARBA00023180"/>
    </source>
</evidence>
<sequence>MTGRYQIHYGLQHGVIRNDRPHGLPLDEVTLPQRLKDNGYRTYMVGKWHLGFCKKEYTPLYRGFDKFYGFLTGSEDYWTHRRYKGVRGLDLRDQDEPVLDENGTYSTHLFARKATDMILKHDQNQPMFLYLPFQAVHGPLQVPEKYLQEYMHINFTVDRIYAAQVTAMDEAVGNVTNALKNSGLWENTVLIFSTDNGARRHTGSNWPLRGWKNTLWEGGVRGVGFVNSNLLKRKGKTSDALIHISDWFPTLLRISDGSTTGTKPLDGFDVWDAISKGKTSPRKELLHNIDPFYDDQTGSYSPLSYDNIFNTSSYSALRSGDWKLLTGYQGAGWNRRRPYNHEFEESPDPPNKRLWLFNVREDPGERNDLSKMHPDIVQDLLEKLAVYNKTAVPIFWPDPDPRMNPQLHGDVFGPWL</sequence>
<evidence type="ECO:0000313" key="9">
    <source>
        <dbReference type="RefSeq" id="XP_035697442.1"/>
    </source>
</evidence>
<evidence type="ECO:0000259" key="7">
    <source>
        <dbReference type="Pfam" id="PF00884"/>
    </source>
</evidence>
<reference evidence="9" key="2">
    <citation type="submission" date="2025-08" db="UniProtKB">
        <authorList>
            <consortium name="RefSeq"/>
        </authorList>
    </citation>
    <scope>IDENTIFICATION</scope>
    <source>
        <strain evidence="9">S238N-H82</strain>
        <tissue evidence="9">Testes</tissue>
    </source>
</reference>
<dbReference type="SUPFAM" id="SSF53649">
    <property type="entry name" value="Alkaline phosphatase-like"/>
    <property type="match status" value="1"/>
</dbReference>
<comment type="similarity">
    <text evidence="2">Belongs to the sulfatase family.</text>
</comment>
<dbReference type="CDD" id="cd16029">
    <property type="entry name" value="4-S"/>
    <property type="match status" value="1"/>
</dbReference>
<dbReference type="PANTHER" id="PTHR10342:SF274">
    <property type="entry name" value="ARYLSULFATASE B"/>
    <property type="match status" value="1"/>
</dbReference>
<dbReference type="InterPro" id="IPR017850">
    <property type="entry name" value="Alkaline_phosphatase_core_sf"/>
</dbReference>
<dbReference type="InterPro" id="IPR000917">
    <property type="entry name" value="Sulfatase_N"/>
</dbReference>
<dbReference type="PROSITE" id="PS00149">
    <property type="entry name" value="SULFATASE_2"/>
    <property type="match status" value="1"/>
</dbReference>
<dbReference type="OrthoDB" id="103349at2759"/>
<keyword evidence="5" id="KW-0106">Calcium</keyword>
<evidence type="ECO:0000256" key="3">
    <source>
        <dbReference type="ARBA" id="ARBA00022723"/>
    </source>
</evidence>
<dbReference type="GO" id="GO:0008484">
    <property type="term" value="F:sulfuric ester hydrolase activity"/>
    <property type="evidence" value="ECO:0000318"/>
    <property type="project" value="GO_Central"/>
</dbReference>
<proteinExistence type="inferred from homology"/>
<dbReference type="KEGG" id="bfo:118430580"/>
<dbReference type="AlphaFoldDB" id="A0A9J7N915"/>
<protein>
    <submittedName>
        <fullName evidence="9">Arylsulfatase B-like</fullName>
    </submittedName>
</protein>
<evidence type="ECO:0000256" key="2">
    <source>
        <dbReference type="ARBA" id="ARBA00008779"/>
    </source>
</evidence>
<keyword evidence="8" id="KW-1185">Reference proteome</keyword>
<evidence type="ECO:0000256" key="5">
    <source>
        <dbReference type="ARBA" id="ARBA00022837"/>
    </source>
</evidence>
<dbReference type="Proteomes" id="UP000001554">
    <property type="component" value="Chromosome 1"/>
</dbReference>
<dbReference type="InterPro" id="IPR047115">
    <property type="entry name" value="ARSB"/>
</dbReference>
<gene>
    <name evidence="9" type="primary">LOC118430580</name>
</gene>